<dbReference type="InterPro" id="IPR008995">
    <property type="entry name" value="Mo/tungstate-bd_C_term_dom"/>
</dbReference>
<evidence type="ECO:0000256" key="1">
    <source>
        <dbReference type="ARBA" id="ARBA00022448"/>
    </source>
</evidence>
<dbReference type="GO" id="GO:0055052">
    <property type="term" value="C:ATP-binding cassette (ABC) transporter complex, substrate-binding subunit-containing"/>
    <property type="evidence" value="ECO:0007669"/>
    <property type="project" value="TreeGrafter"/>
</dbReference>
<dbReference type="SMART" id="SM00382">
    <property type="entry name" value="AAA"/>
    <property type="match status" value="1"/>
</dbReference>
<feature type="domain" description="ABC transporter" evidence="4">
    <location>
        <begin position="4"/>
        <end position="239"/>
    </location>
</feature>
<dbReference type="KEGG" id="samy:DB32_002806"/>
<dbReference type="SUPFAM" id="SSF50331">
    <property type="entry name" value="MOP-like"/>
    <property type="match status" value="1"/>
</dbReference>
<keyword evidence="3 5" id="KW-0067">ATP-binding</keyword>
<dbReference type="InterPro" id="IPR003593">
    <property type="entry name" value="AAA+_ATPase"/>
</dbReference>
<dbReference type="GO" id="GO:0008643">
    <property type="term" value="P:carbohydrate transport"/>
    <property type="evidence" value="ECO:0007669"/>
    <property type="project" value="InterPro"/>
</dbReference>
<dbReference type="PANTHER" id="PTHR43875">
    <property type="entry name" value="MALTODEXTRIN IMPORT ATP-BINDING PROTEIN MSMX"/>
    <property type="match status" value="1"/>
</dbReference>
<keyword evidence="2" id="KW-0547">Nucleotide-binding</keyword>
<dbReference type="InterPro" id="IPR047641">
    <property type="entry name" value="ABC_transpr_MalK/UgpC-like"/>
</dbReference>
<evidence type="ECO:0000256" key="3">
    <source>
        <dbReference type="ARBA" id="ARBA00022840"/>
    </source>
</evidence>
<proteinExistence type="predicted"/>
<dbReference type="RefSeq" id="WP_053232905.1">
    <property type="nucleotide sequence ID" value="NZ_CP011125.1"/>
</dbReference>
<accession>A0A0F6YH98</accession>
<dbReference type="OrthoDB" id="9809450at2"/>
<keyword evidence="6" id="KW-1185">Reference proteome</keyword>
<organism evidence="5 6">
    <name type="scientific">Sandaracinus amylolyticus</name>
    <dbReference type="NCBI Taxonomy" id="927083"/>
    <lineage>
        <taxon>Bacteria</taxon>
        <taxon>Pseudomonadati</taxon>
        <taxon>Myxococcota</taxon>
        <taxon>Polyangia</taxon>
        <taxon>Polyangiales</taxon>
        <taxon>Sandaracinaceae</taxon>
        <taxon>Sandaracinus</taxon>
    </lineage>
</organism>
<evidence type="ECO:0000313" key="6">
    <source>
        <dbReference type="Proteomes" id="UP000034883"/>
    </source>
</evidence>
<dbReference type="FunFam" id="3.40.50.300:FF:000042">
    <property type="entry name" value="Maltose/maltodextrin ABC transporter, ATP-binding protein"/>
    <property type="match status" value="1"/>
</dbReference>
<keyword evidence="1" id="KW-0813">Transport</keyword>
<reference evidence="5 6" key="1">
    <citation type="submission" date="2015-03" db="EMBL/GenBank/DDBJ databases">
        <title>Genome assembly of Sandaracinus amylolyticus DSM 53668.</title>
        <authorList>
            <person name="Sharma G."/>
            <person name="Subramanian S."/>
        </authorList>
    </citation>
    <scope>NUCLEOTIDE SEQUENCE [LARGE SCALE GENOMIC DNA]</scope>
    <source>
        <strain evidence="5 6">DSM 53668</strain>
    </source>
</reference>
<dbReference type="GO" id="GO:0005524">
    <property type="term" value="F:ATP binding"/>
    <property type="evidence" value="ECO:0007669"/>
    <property type="project" value="UniProtKB-KW"/>
</dbReference>
<dbReference type="Proteomes" id="UP000034883">
    <property type="component" value="Chromosome"/>
</dbReference>
<dbReference type="EMBL" id="CP011125">
    <property type="protein sequence ID" value="AKF05657.1"/>
    <property type="molecule type" value="Genomic_DNA"/>
</dbReference>
<evidence type="ECO:0000259" key="4">
    <source>
        <dbReference type="PROSITE" id="PS50893"/>
    </source>
</evidence>
<dbReference type="InterPro" id="IPR017871">
    <property type="entry name" value="ABC_transporter-like_CS"/>
</dbReference>
<sequence>MSSLSLRGIKKDLGGNPILRGVDLEVGDGELVVLVGPSGCGKSTLLRTIAGLEIPDGGTLKIGDRDVTQLPPRDRDVAMVFQSYALYPHLTVRENLGFGLKLRGTDAKTIAERVDEVAQMLGLEKLLDRYPRQMSGGQRQRVAMGRAIARRPSVFLFDEPLSNLDAALRADVRVEIKRLHARLKEQGQGATMIYVTHDQVEAMTLADRLVVLKSGHVEQIGAPLEVYEKPRSRFVASFLGSPAMNFVPGEIVDGRIRADGLDAQLPQNDRIASKSVLAGIRPHDVLPSANGHADILLRVEVIEAMGFEAYAHGKVGAHPFVARLEGDRARAARPGDTLALDIAQGSLHLFDPDSERTLS</sequence>
<evidence type="ECO:0000313" key="5">
    <source>
        <dbReference type="EMBL" id="AKF05657.1"/>
    </source>
</evidence>
<dbReference type="Gene3D" id="3.40.50.300">
    <property type="entry name" value="P-loop containing nucleotide triphosphate hydrolases"/>
    <property type="match status" value="1"/>
</dbReference>
<dbReference type="CDD" id="cd03301">
    <property type="entry name" value="ABC_MalK_N"/>
    <property type="match status" value="1"/>
</dbReference>
<dbReference type="Gene3D" id="2.40.50.140">
    <property type="entry name" value="Nucleic acid-binding proteins"/>
    <property type="match status" value="1"/>
</dbReference>
<dbReference type="PROSITE" id="PS50893">
    <property type="entry name" value="ABC_TRANSPORTER_2"/>
    <property type="match status" value="1"/>
</dbReference>
<evidence type="ECO:0000256" key="2">
    <source>
        <dbReference type="ARBA" id="ARBA00022741"/>
    </source>
</evidence>
<dbReference type="Pfam" id="PF00005">
    <property type="entry name" value="ABC_tran"/>
    <property type="match status" value="1"/>
</dbReference>
<dbReference type="STRING" id="927083.DB32_002806"/>
<dbReference type="PROSITE" id="PS00211">
    <property type="entry name" value="ABC_TRANSPORTER_1"/>
    <property type="match status" value="1"/>
</dbReference>
<dbReference type="SUPFAM" id="SSF52540">
    <property type="entry name" value="P-loop containing nucleoside triphosphate hydrolases"/>
    <property type="match status" value="1"/>
</dbReference>
<dbReference type="AlphaFoldDB" id="A0A0F6YH98"/>
<dbReference type="InterPro" id="IPR003439">
    <property type="entry name" value="ABC_transporter-like_ATP-bd"/>
</dbReference>
<dbReference type="InterPro" id="IPR012340">
    <property type="entry name" value="NA-bd_OB-fold"/>
</dbReference>
<dbReference type="GO" id="GO:0140359">
    <property type="term" value="F:ABC-type transporter activity"/>
    <property type="evidence" value="ECO:0007669"/>
    <property type="project" value="InterPro"/>
</dbReference>
<dbReference type="Pfam" id="PF17912">
    <property type="entry name" value="OB_MalK"/>
    <property type="match status" value="1"/>
</dbReference>
<dbReference type="InterPro" id="IPR040582">
    <property type="entry name" value="OB_MalK-like"/>
</dbReference>
<dbReference type="InterPro" id="IPR027417">
    <property type="entry name" value="P-loop_NTPase"/>
</dbReference>
<protein>
    <submittedName>
        <fullName evidence="5">Glycerol-3-phosphate ABC transporter, ATP-binding protein UgpC</fullName>
    </submittedName>
</protein>
<gene>
    <name evidence="5" type="ORF">DB32_002806</name>
</gene>
<dbReference type="GO" id="GO:0016887">
    <property type="term" value="F:ATP hydrolysis activity"/>
    <property type="evidence" value="ECO:0007669"/>
    <property type="project" value="InterPro"/>
</dbReference>
<dbReference type="InterPro" id="IPR015855">
    <property type="entry name" value="ABC_transpr_MalK-like"/>
</dbReference>
<dbReference type="PANTHER" id="PTHR43875:SF1">
    <property type="entry name" value="OSMOPROTECTIVE COMPOUNDS UPTAKE ATP-BINDING PROTEIN GGTA"/>
    <property type="match status" value="1"/>
</dbReference>
<name>A0A0F6YH98_9BACT</name>
<dbReference type="NCBIfam" id="NF008653">
    <property type="entry name" value="PRK11650.1"/>
    <property type="match status" value="1"/>
</dbReference>
<dbReference type="Gene3D" id="2.40.50.100">
    <property type="match status" value="1"/>
</dbReference>